<organism evidence="2 3">
    <name type="scientific">Culter alburnus</name>
    <name type="common">Topmouth culter</name>
    <dbReference type="NCBI Taxonomy" id="194366"/>
    <lineage>
        <taxon>Eukaryota</taxon>
        <taxon>Metazoa</taxon>
        <taxon>Chordata</taxon>
        <taxon>Craniata</taxon>
        <taxon>Vertebrata</taxon>
        <taxon>Euteleostomi</taxon>
        <taxon>Actinopterygii</taxon>
        <taxon>Neopterygii</taxon>
        <taxon>Teleostei</taxon>
        <taxon>Ostariophysi</taxon>
        <taxon>Cypriniformes</taxon>
        <taxon>Xenocyprididae</taxon>
        <taxon>Xenocypridinae</taxon>
        <taxon>Culter</taxon>
    </lineage>
</organism>
<evidence type="ECO:0000313" key="2">
    <source>
        <dbReference type="EMBL" id="KAK9955844.1"/>
    </source>
</evidence>
<proteinExistence type="predicted"/>
<dbReference type="AlphaFoldDB" id="A0AAW1Z697"/>
<sequence>MISTTLCIEESDMTAERAFKNTVRRQLETRLKLESDNLTESIPTVACMLDPWFKHLHFIPVSKREAAHSHLNSLLQDEGEPLAAKGGSAE</sequence>
<evidence type="ECO:0000313" key="3">
    <source>
        <dbReference type="Proteomes" id="UP001479290"/>
    </source>
</evidence>
<accession>A0AAW1Z697</accession>
<reference evidence="2 3" key="1">
    <citation type="submission" date="2024-05" db="EMBL/GenBank/DDBJ databases">
        <title>A high-quality chromosomal-level genome assembly of Topmouth culter (Culter alburnus).</title>
        <authorList>
            <person name="Zhao H."/>
        </authorList>
    </citation>
    <scope>NUCLEOTIDE SEQUENCE [LARGE SCALE GENOMIC DNA]</scope>
    <source>
        <strain evidence="2">CATC2023</strain>
        <tissue evidence="2">Muscle</tissue>
    </source>
</reference>
<dbReference type="Proteomes" id="UP001479290">
    <property type="component" value="Unassembled WGS sequence"/>
</dbReference>
<evidence type="ECO:0000256" key="1">
    <source>
        <dbReference type="SAM" id="MobiDB-lite"/>
    </source>
</evidence>
<comment type="caution">
    <text evidence="2">The sequence shown here is derived from an EMBL/GenBank/DDBJ whole genome shotgun (WGS) entry which is preliminary data.</text>
</comment>
<keyword evidence="3" id="KW-1185">Reference proteome</keyword>
<gene>
    <name evidence="2" type="ORF">ABG768_015694</name>
</gene>
<feature type="region of interest" description="Disordered" evidence="1">
    <location>
        <begin position="69"/>
        <end position="90"/>
    </location>
</feature>
<name>A0AAW1Z697_CULAL</name>
<protein>
    <submittedName>
        <fullName evidence="2">Uncharacterized protein</fullName>
    </submittedName>
</protein>
<dbReference type="EMBL" id="JAWDJR010000021">
    <property type="protein sequence ID" value="KAK9955844.1"/>
    <property type="molecule type" value="Genomic_DNA"/>
</dbReference>